<evidence type="ECO:0000256" key="1">
    <source>
        <dbReference type="SAM" id="MobiDB-lite"/>
    </source>
</evidence>
<protein>
    <submittedName>
        <fullName evidence="3">Uncharacterized protein</fullName>
    </submittedName>
</protein>
<dbReference type="RefSeq" id="WP_092930537.1">
    <property type="nucleotide sequence ID" value="NZ_FOIC01000003.1"/>
</dbReference>
<feature type="compositionally biased region" description="Basic and acidic residues" evidence="1">
    <location>
        <begin position="34"/>
        <end position="47"/>
    </location>
</feature>
<keyword evidence="4" id="KW-1185">Reference proteome</keyword>
<name>A0A1I0BCB3_9EURY</name>
<organism evidence="3 4">
    <name type="scientific">Natrinema hispanicum</name>
    <dbReference type="NCBI Taxonomy" id="392421"/>
    <lineage>
        <taxon>Archaea</taxon>
        <taxon>Methanobacteriati</taxon>
        <taxon>Methanobacteriota</taxon>
        <taxon>Stenosarchaea group</taxon>
        <taxon>Halobacteria</taxon>
        <taxon>Halobacteriales</taxon>
        <taxon>Natrialbaceae</taxon>
        <taxon>Natrinema</taxon>
    </lineage>
</organism>
<proteinExistence type="predicted"/>
<dbReference type="InterPro" id="IPR058456">
    <property type="entry name" value="DUF8143"/>
</dbReference>
<dbReference type="OrthoDB" id="178033at2157"/>
<reference evidence="4" key="1">
    <citation type="submission" date="2016-10" db="EMBL/GenBank/DDBJ databases">
        <authorList>
            <person name="Varghese N."/>
            <person name="Submissions S."/>
        </authorList>
    </citation>
    <scope>NUCLEOTIDE SEQUENCE [LARGE SCALE GENOMIC DNA]</scope>
    <source>
        <strain evidence="4">CDM_6</strain>
    </source>
</reference>
<dbReference type="AlphaFoldDB" id="A0A1I0BCB3"/>
<keyword evidence="2" id="KW-0812">Transmembrane</keyword>
<keyword evidence="2" id="KW-1133">Transmembrane helix</keyword>
<dbReference type="Proteomes" id="UP000199320">
    <property type="component" value="Unassembled WGS sequence"/>
</dbReference>
<keyword evidence="2" id="KW-0472">Membrane</keyword>
<accession>A0A1I0BCB3</accession>
<evidence type="ECO:0000313" key="3">
    <source>
        <dbReference type="EMBL" id="SET04501.1"/>
    </source>
</evidence>
<feature type="transmembrane region" description="Helical" evidence="2">
    <location>
        <begin position="6"/>
        <end position="23"/>
    </location>
</feature>
<evidence type="ECO:0000256" key="2">
    <source>
        <dbReference type="SAM" id="Phobius"/>
    </source>
</evidence>
<dbReference type="Pfam" id="PF26467">
    <property type="entry name" value="DUF8143"/>
    <property type="match status" value="1"/>
</dbReference>
<dbReference type="EMBL" id="FOIC01000003">
    <property type="protein sequence ID" value="SET04501.1"/>
    <property type="molecule type" value="Genomic_DNA"/>
</dbReference>
<gene>
    <name evidence="3" type="ORF">SAMN04488694_103185</name>
</gene>
<evidence type="ECO:0000313" key="4">
    <source>
        <dbReference type="Proteomes" id="UP000199320"/>
    </source>
</evidence>
<feature type="region of interest" description="Disordered" evidence="1">
    <location>
        <begin position="33"/>
        <end position="68"/>
    </location>
</feature>
<sequence length="68" mass="7550">MAVVLGLVVVMALVVPFLLWLLIDQETSNPTIVDRADAERIAKERGGRQSSTDRTSDDDDDRDSSRSF</sequence>